<dbReference type="PANTHER" id="PTHR46300">
    <property type="entry name" value="P450, PUTATIVE (EUROFUNG)-RELATED-RELATED"/>
    <property type="match status" value="1"/>
</dbReference>
<gene>
    <name evidence="12" type="ORF">D9758_014422</name>
</gene>
<dbReference type="InterPro" id="IPR001128">
    <property type="entry name" value="Cyt_P450"/>
</dbReference>
<dbReference type="GO" id="GO:0020037">
    <property type="term" value="F:heme binding"/>
    <property type="evidence" value="ECO:0007669"/>
    <property type="project" value="InterPro"/>
</dbReference>
<protein>
    <recommendedName>
        <fullName evidence="14">Cytochrome P450</fullName>
    </recommendedName>
</protein>
<dbReference type="InterPro" id="IPR036396">
    <property type="entry name" value="Cyt_P450_sf"/>
</dbReference>
<evidence type="ECO:0000256" key="3">
    <source>
        <dbReference type="ARBA" id="ARBA00010617"/>
    </source>
</evidence>
<dbReference type="Proteomes" id="UP000559256">
    <property type="component" value="Unassembled WGS sequence"/>
</dbReference>
<evidence type="ECO:0000256" key="1">
    <source>
        <dbReference type="ARBA" id="ARBA00001971"/>
    </source>
</evidence>
<feature type="transmembrane region" description="Helical" evidence="11">
    <location>
        <begin position="12"/>
        <end position="33"/>
    </location>
</feature>
<evidence type="ECO:0000256" key="8">
    <source>
        <dbReference type="ARBA" id="ARBA00023033"/>
    </source>
</evidence>
<organism evidence="12 13">
    <name type="scientific">Tetrapyrgos nigripes</name>
    <dbReference type="NCBI Taxonomy" id="182062"/>
    <lineage>
        <taxon>Eukaryota</taxon>
        <taxon>Fungi</taxon>
        <taxon>Dikarya</taxon>
        <taxon>Basidiomycota</taxon>
        <taxon>Agaricomycotina</taxon>
        <taxon>Agaricomycetes</taxon>
        <taxon>Agaricomycetidae</taxon>
        <taxon>Agaricales</taxon>
        <taxon>Marasmiineae</taxon>
        <taxon>Marasmiaceae</taxon>
        <taxon>Tetrapyrgos</taxon>
    </lineage>
</organism>
<dbReference type="SUPFAM" id="SSF48264">
    <property type="entry name" value="Cytochrome P450"/>
    <property type="match status" value="1"/>
</dbReference>
<evidence type="ECO:0000256" key="7">
    <source>
        <dbReference type="ARBA" id="ARBA00023004"/>
    </source>
</evidence>
<dbReference type="InterPro" id="IPR050364">
    <property type="entry name" value="Cytochrome_P450_fung"/>
</dbReference>
<dbReference type="GO" id="GO:0016705">
    <property type="term" value="F:oxidoreductase activity, acting on paired donors, with incorporation or reduction of molecular oxygen"/>
    <property type="evidence" value="ECO:0007669"/>
    <property type="project" value="InterPro"/>
</dbReference>
<keyword evidence="4 9" id="KW-0349">Heme</keyword>
<dbReference type="Gene3D" id="1.10.630.10">
    <property type="entry name" value="Cytochrome P450"/>
    <property type="match status" value="1"/>
</dbReference>
<dbReference type="Pfam" id="PF00067">
    <property type="entry name" value="p450"/>
    <property type="match status" value="1"/>
</dbReference>
<keyword evidence="11" id="KW-1133">Transmembrane helix</keyword>
<comment type="similarity">
    <text evidence="3 10">Belongs to the cytochrome P450 family.</text>
</comment>
<keyword evidence="5 9" id="KW-0479">Metal-binding</keyword>
<evidence type="ECO:0000256" key="11">
    <source>
        <dbReference type="SAM" id="Phobius"/>
    </source>
</evidence>
<dbReference type="InterPro" id="IPR002401">
    <property type="entry name" value="Cyt_P450_E_grp-I"/>
</dbReference>
<keyword evidence="11" id="KW-0812">Transmembrane</keyword>
<reference evidence="12 13" key="1">
    <citation type="journal article" date="2020" name="ISME J.">
        <title>Uncovering the hidden diversity of litter-decomposition mechanisms in mushroom-forming fungi.</title>
        <authorList>
            <person name="Floudas D."/>
            <person name="Bentzer J."/>
            <person name="Ahren D."/>
            <person name="Johansson T."/>
            <person name="Persson P."/>
            <person name="Tunlid A."/>
        </authorList>
    </citation>
    <scope>NUCLEOTIDE SEQUENCE [LARGE SCALE GENOMIC DNA]</scope>
    <source>
        <strain evidence="12 13">CBS 291.85</strain>
    </source>
</reference>
<dbReference type="EMBL" id="JAACJM010000118">
    <property type="protein sequence ID" value="KAF5344799.1"/>
    <property type="molecule type" value="Genomic_DNA"/>
</dbReference>
<keyword evidence="6 10" id="KW-0560">Oxidoreductase</keyword>
<evidence type="ECO:0000256" key="6">
    <source>
        <dbReference type="ARBA" id="ARBA00023002"/>
    </source>
</evidence>
<dbReference type="OrthoDB" id="2789670at2759"/>
<evidence type="ECO:0000256" key="5">
    <source>
        <dbReference type="ARBA" id="ARBA00022723"/>
    </source>
</evidence>
<keyword evidence="11" id="KW-0472">Membrane</keyword>
<evidence type="ECO:0000313" key="12">
    <source>
        <dbReference type="EMBL" id="KAF5344799.1"/>
    </source>
</evidence>
<dbReference type="CDD" id="cd11065">
    <property type="entry name" value="CYP64-like"/>
    <property type="match status" value="1"/>
</dbReference>
<dbReference type="InterPro" id="IPR017972">
    <property type="entry name" value="Cyt_P450_CS"/>
</dbReference>
<sequence length="506" mass="57004">MAWALDLTSTTFMLIQNPVLLSVLLIGTVLILCRLGRRIGYPLPPGPDNGRLFPRKSINLFKSWQEFEELTDTYGPVCCLRTWSGTIVVIGRLQAAMEIMESQGASLVDRPKSIAAGEILSHNMRILVMSYGKRFQRFRKALHTHLQPSAVPAYEPLQTRNARELILDILADPDNHLEHVKRFAVSFILCLTYGKRISTSLKDPHILGIQRTLQRMSMASQPGAFFVDYHRLLSYIPAFTKKLHVWHQEELSLYRSHLFAVEEAMKTPNCPPSFGRFLIENKQCHGLNDDEMAYLAGSMFGAGSETTANSLGFIIMAAACFPDAQKEVQEELDRVVGRDLPPTFEHRKLLPKVSAFVLEVLRWRAVSGTGFAHVATKDIVWNGYCIPEGSTVIGNHWSICRDPEAFPDPGEFQLNRWLDKDDQLIEDKNTLLFGFGRRVCPGQYVANRSLFIATAFLLWAFQISQNSKSSIDTTPIPGAVGIKPKPFLAQYEPRIDQLEELPCQIG</sequence>
<evidence type="ECO:0000256" key="9">
    <source>
        <dbReference type="PIRSR" id="PIRSR602401-1"/>
    </source>
</evidence>
<dbReference type="PRINTS" id="PR00385">
    <property type="entry name" value="P450"/>
</dbReference>
<evidence type="ECO:0000256" key="10">
    <source>
        <dbReference type="RuleBase" id="RU000461"/>
    </source>
</evidence>
<proteinExistence type="inferred from homology"/>
<evidence type="ECO:0000256" key="4">
    <source>
        <dbReference type="ARBA" id="ARBA00022617"/>
    </source>
</evidence>
<comment type="caution">
    <text evidence="12">The sequence shown here is derived from an EMBL/GenBank/DDBJ whole genome shotgun (WGS) entry which is preliminary data.</text>
</comment>
<dbReference type="PANTHER" id="PTHR46300:SF1">
    <property type="entry name" value="P450, PUTATIVE (EUROFUNG)-RELATED"/>
    <property type="match status" value="1"/>
</dbReference>
<dbReference type="GO" id="GO:0004497">
    <property type="term" value="F:monooxygenase activity"/>
    <property type="evidence" value="ECO:0007669"/>
    <property type="project" value="UniProtKB-KW"/>
</dbReference>
<evidence type="ECO:0008006" key="14">
    <source>
        <dbReference type="Google" id="ProtNLM"/>
    </source>
</evidence>
<dbReference type="AlphaFoldDB" id="A0A8H5CP32"/>
<keyword evidence="13" id="KW-1185">Reference proteome</keyword>
<keyword evidence="8 10" id="KW-0503">Monooxygenase</keyword>
<comment type="cofactor">
    <cofactor evidence="1 9">
        <name>heme</name>
        <dbReference type="ChEBI" id="CHEBI:30413"/>
    </cofactor>
</comment>
<evidence type="ECO:0000313" key="13">
    <source>
        <dbReference type="Proteomes" id="UP000559256"/>
    </source>
</evidence>
<feature type="binding site" description="axial binding residue" evidence="9">
    <location>
        <position position="440"/>
    </location>
    <ligand>
        <name>heme</name>
        <dbReference type="ChEBI" id="CHEBI:30413"/>
    </ligand>
    <ligandPart>
        <name>Fe</name>
        <dbReference type="ChEBI" id="CHEBI:18248"/>
    </ligandPart>
</feature>
<dbReference type="PRINTS" id="PR00463">
    <property type="entry name" value="EP450I"/>
</dbReference>
<comment type="pathway">
    <text evidence="2">Secondary metabolite biosynthesis.</text>
</comment>
<evidence type="ECO:0000256" key="2">
    <source>
        <dbReference type="ARBA" id="ARBA00005179"/>
    </source>
</evidence>
<accession>A0A8H5CP32</accession>
<dbReference type="GO" id="GO:0005506">
    <property type="term" value="F:iron ion binding"/>
    <property type="evidence" value="ECO:0007669"/>
    <property type="project" value="InterPro"/>
</dbReference>
<name>A0A8H5CP32_9AGAR</name>
<dbReference type="PROSITE" id="PS00086">
    <property type="entry name" value="CYTOCHROME_P450"/>
    <property type="match status" value="1"/>
</dbReference>
<keyword evidence="7 9" id="KW-0408">Iron</keyword>